<name>A0ABP1S8P9_9HEXA</name>
<keyword evidence="2 5" id="KW-0812">Transmembrane</keyword>
<dbReference type="PANTHER" id="PTHR45620">
    <property type="entry name" value="PDF RECEPTOR-LIKE PROTEIN-RELATED"/>
    <property type="match status" value="1"/>
</dbReference>
<dbReference type="InterPro" id="IPR017981">
    <property type="entry name" value="GPCR_2-like_7TM"/>
</dbReference>
<dbReference type="Gene3D" id="1.20.1070.10">
    <property type="entry name" value="Rhodopsin 7-helix transmembrane proteins"/>
    <property type="match status" value="1"/>
</dbReference>
<dbReference type="PROSITE" id="PS50261">
    <property type="entry name" value="G_PROTEIN_RECEP_F2_4"/>
    <property type="match status" value="1"/>
</dbReference>
<keyword evidence="4 5" id="KW-0472">Membrane</keyword>
<proteinExistence type="predicted"/>
<feature type="transmembrane region" description="Helical" evidence="5">
    <location>
        <begin position="55"/>
        <end position="75"/>
    </location>
</feature>
<gene>
    <name evidence="7" type="ORF">ODALV1_LOCUS30585</name>
</gene>
<sequence length="203" mass="22596">MRILLTKVQRPSTVSDSAQLRRAVKATFVLFPLLGINNLLFLYNPGGDYNKCFVILNAVFGSTQGISVAVLYCFVNKDVRDAIHRLVQRYTVRRTANSMRLSNSRGSSVVRQSLNRSRTHFLTKFRREQETELINGGRKACNSSSPELVMVHQLLPTSPGDITPCGDRGRDGSSHDCFPQQINVSTTVHTNQRALVGVDSSEL</sequence>
<organism evidence="7 8">
    <name type="scientific">Orchesella dallaii</name>
    <dbReference type="NCBI Taxonomy" id="48710"/>
    <lineage>
        <taxon>Eukaryota</taxon>
        <taxon>Metazoa</taxon>
        <taxon>Ecdysozoa</taxon>
        <taxon>Arthropoda</taxon>
        <taxon>Hexapoda</taxon>
        <taxon>Collembola</taxon>
        <taxon>Entomobryomorpha</taxon>
        <taxon>Entomobryoidea</taxon>
        <taxon>Orchesellidae</taxon>
        <taxon>Orchesellinae</taxon>
        <taxon>Orchesella</taxon>
    </lineage>
</organism>
<evidence type="ECO:0000256" key="5">
    <source>
        <dbReference type="SAM" id="Phobius"/>
    </source>
</evidence>
<evidence type="ECO:0000259" key="6">
    <source>
        <dbReference type="PROSITE" id="PS50261"/>
    </source>
</evidence>
<evidence type="ECO:0000313" key="8">
    <source>
        <dbReference type="Proteomes" id="UP001642540"/>
    </source>
</evidence>
<evidence type="ECO:0000256" key="2">
    <source>
        <dbReference type="ARBA" id="ARBA00022692"/>
    </source>
</evidence>
<dbReference type="PANTHER" id="PTHR45620:SF40">
    <property type="entry name" value="CORTICOTROPIN-RELEASING FACTOR RECEPTOR 2-LIKE ISOFORM X1"/>
    <property type="match status" value="1"/>
</dbReference>
<dbReference type="PRINTS" id="PR00249">
    <property type="entry name" value="GPCRSECRETIN"/>
</dbReference>
<reference evidence="7 8" key="1">
    <citation type="submission" date="2024-08" db="EMBL/GenBank/DDBJ databases">
        <authorList>
            <person name="Cucini C."/>
            <person name="Frati F."/>
        </authorList>
    </citation>
    <scope>NUCLEOTIDE SEQUENCE [LARGE SCALE GENOMIC DNA]</scope>
</reference>
<protein>
    <recommendedName>
        <fullName evidence="6">G-protein coupled receptors family 2 profile 2 domain-containing protein</fullName>
    </recommendedName>
</protein>
<evidence type="ECO:0000256" key="3">
    <source>
        <dbReference type="ARBA" id="ARBA00022989"/>
    </source>
</evidence>
<keyword evidence="8" id="KW-1185">Reference proteome</keyword>
<dbReference type="InterPro" id="IPR000832">
    <property type="entry name" value="GPCR_2_secretin-like"/>
</dbReference>
<dbReference type="InterPro" id="IPR050332">
    <property type="entry name" value="GPCR_2"/>
</dbReference>
<feature type="transmembrane region" description="Helical" evidence="5">
    <location>
        <begin position="23"/>
        <end position="43"/>
    </location>
</feature>
<comment type="caution">
    <text evidence="7">The sequence shown here is derived from an EMBL/GenBank/DDBJ whole genome shotgun (WGS) entry which is preliminary data.</text>
</comment>
<dbReference type="Pfam" id="PF00002">
    <property type="entry name" value="7tm_2"/>
    <property type="match status" value="1"/>
</dbReference>
<evidence type="ECO:0000313" key="7">
    <source>
        <dbReference type="EMBL" id="CAL8145743.1"/>
    </source>
</evidence>
<comment type="subcellular location">
    <subcellularLocation>
        <location evidence="1">Membrane</location>
        <topology evidence="1">Multi-pass membrane protein</topology>
    </subcellularLocation>
</comment>
<keyword evidence="3 5" id="KW-1133">Transmembrane helix</keyword>
<dbReference type="EMBL" id="CAXLJM020000164">
    <property type="protein sequence ID" value="CAL8145743.1"/>
    <property type="molecule type" value="Genomic_DNA"/>
</dbReference>
<evidence type="ECO:0000256" key="1">
    <source>
        <dbReference type="ARBA" id="ARBA00004141"/>
    </source>
</evidence>
<accession>A0ABP1S8P9</accession>
<feature type="domain" description="G-protein coupled receptors family 2 profile 2" evidence="6">
    <location>
        <begin position="1"/>
        <end position="76"/>
    </location>
</feature>
<evidence type="ECO:0000256" key="4">
    <source>
        <dbReference type="ARBA" id="ARBA00023136"/>
    </source>
</evidence>
<dbReference type="Proteomes" id="UP001642540">
    <property type="component" value="Unassembled WGS sequence"/>
</dbReference>